<dbReference type="InterPro" id="IPR050475">
    <property type="entry name" value="Prenyltransferase_related"/>
</dbReference>
<dbReference type="Gene3D" id="1.10.357.140">
    <property type="entry name" value="UbiA prenyltransferase"/>
    <property type="match status" value="1"/>
</dbReference>
<accession>A0A8J3YKD8</accession>
<evidence type="ECO:0000313" key="6">
    <source>
        <dbReference type="Proteomes" id="UP000619260"/>
    </source>
</evidence>
<comment type="caution">
    <text evidence="5">The sequence shown here is derived from an EMBL/GenBank/DDBJ whole genome shotgun (WGS) entry which is preliminary data.</text>
</comment>
<evidence type="ECO:0000256" key="4">
    <source>
        <dbReference type="ARBA" id="ARBA00023136"/>
    </source>
</evidence>
<evidence type="ECO:0000256" key="3">
    <source>
        <dbReference type="ARBA" id="ARBA00022989"/>
    </source>
</evidence>
<dbReference type="NCBIfam" id="NF045897">
    <property type="entry name" value="SCO3242_trans"/>
    <property type="match status" value="1"/>
</dbReference>
<dbReference type="GO" id="GO:0016020">
    <property type="term" value="C:membrane"/>
    <property type="evidence" value="ECO:0007669"/>
    <property type="project" value="UniProtKB-SubCell"/>
</dbReference>
<name>A0A8J3YKD8_9ACTN</name>
<keyword evidence="5" id="KW-0808">Transferase</keyword>
<proteinExistence type="predicted"/>
<evidence type="ECO:0000256" key="1">
    <source>
        <dbReference type="ARBA" id="ARBA00004141"/>
    </source>
</evidence>
<dbReference type="InterPro" id="IPR000537">
    <property type="entry name" value="UbiA_prenyltransferase"/>
</dbReference>
<dbReference type="Proteomes" id="UP000619260">
    <property type="component" value="Unassembled WGS sequence"/>
</dbReference>
<keyword evidence="6" id="KW-1185">Reference proteome</keyword>
<dbReference type="Pfam" id="PF01040">
    <property type="entry name" value="UbiA"/>
    <property type="match status" value="1"/>
</dbReference>
<dbReference type="InterPro" id="IPR044878">
    <property type="entry name" value="UbiA_sf"/>
</dbReference>
<dbReference type="PANTHER" id="PTHR42723">
    <property type="entry name" value="CHLOROPHYLL SYNTHASE"/>
    <property type="match status" value="1"/>
</dbReference>
<protein>
    <submittedName>
        <fullName evidence="5">Transferase</fullName>
    </submittedName>
</protein>
<reference evidence="5" key="1">
    <citation type="submission" date="2021-01" db="EMBL/GenBank/DDBJ databases">
        <title>Whole genome shotgun sequence of Virgisporangium aliadipatigenens NBRC 105644.</title>
        <authorList>
            <person name="Komaki H."/>
            <person name="Tamura T."/>
        </authorList>
    </citation>
    <scope>NUCLEOTIDE SEQUENCE</scope>
    <source>
        <strain evidence="5">NBRC 105644</strain>
    </source>
</reference>
<dbReference type="GO" id="GO:0016765">
    <property type="term" value="F:transferase activity, transferring alkyl or aryl (other than methyl) groups"/>
    <property type="evidence" value="ECO:0007669"/>
    <property type="project" value="InterPro"/>
</dbReference>
<keyword evidence="3" id="KW-1133">Transmembrane helix</keyword>
<keyword evidence="4" id="KW-0472">Membrane</keyword>
<keyword evidence="2" id="KW-0812">Transmembrane</keyword>
<dbReference type="RefSeq" id="WP_203899569.1">
    <property type="nucleotide sequence ID" value="NZ_BOPF01000009.1"/>
</dbReference>
<organism evidence="5 6">
    <name type="scientific">Virgisporangium aliadipatigenens</name>
    <dbReference type="NCBI Taxonomy" id="741659"/>
    <lineage>
        <taxon>Bacteria</taxon>
        <taxon>Bacillati</taxon>
        <taxon>Actinomycetota</taxon>
        <taxon>Actinomycetes</taxon>
        <taxon>Micromonosporales</taxon>
        <taxon>Micromonosporaceae</taxon>
        <taxon>Virgisporangium</taxon>
    </lineage>
</organism>
<dbReference type="PANTHER" id="PTHR42723:SF1">
    <property type="entry name" value="CHLOROPHYLL SYNTHASE, CHLOROPLASTIC"/>
    <property type="match status" value="1"/>
</dbReference>
<evidence type="ECO:0000313" key="5">
    <source>
        <dbReference type="EMBL" id="GIJ46022.1"/>
    </source>
</evidence>
<gene>
    <name evidence="5" type="ORF">Val02_29080</name>
</gene>
<comment type="subcellular location">
    <subcellularLocation>
        <location evidence="1">Membrane</location>
        <topology evidence="1">Multi-pass membrane protein</topology>
    </subcellularLocation>
</comment>
<evidence type="ECO:0000256" key="2">
    <source>
        <dbReference type="ARBA" id="ARBA00022692"/>
    </source>
</evidence>
<sequence length="327" mass="32326">MNALFELVRAPAALSVPGDVIAGAVAAGVPVRHAVGLSAASVCLYWAGMAANDWADRHVDAVERPHRPIPSGRVSPEAAFGVAAGLTAAGVALAGAAGGKRALAVAVPLAATVWTYDLAAKNGPAGPLAMATCRALDVLLGASTGRPARALPAALTVGVHTYTVTALSRHEVAAPLPPPTRERAVRDVARRTRATTGIVAGTVAAGALAAAATRALTSPAPARAKSPRRRSLSGLARSVLGGRSPVGTVAVAAALAAGYAVRYGKAQQRVLADPQAPRVRSAVGAGITSLPALQGALTARAGAPLAGLAVALAAPAGRILARLVSPT</sequence>
<dbReference type="EMBL" id="BOPF01000009">
    <property type="protein sequence ID" value="GIJ46022.1"/>
    <property type="molecule type" value="Genomic_DNA"/>
</dbReference>
<dbReference type="AlphaFoldDB" id="A0A8J3YKD8"/>